<sequence length="124" mass="12750">MAALKTAPEILETVIEDGRENLQRANAGLALSGLAAGLNISFSALALGVVGAMAGGVGLVAMLFYPIGFLIVVLGRAQLFTENTVTPVTVVLDETNGLANMLRFWAVVFTSNVLGAAIFAVAVT</sequence>
<dbReference type="AlphaFoldDB" id="A0A6G8PW12"/>
<feature type="transmembrane region" description="Helical" evidence="5">
    <location>
        <begin position="29"/>
        <end position="50"/>
    </location>
</feature>
<organism evidence="6 7">
    <name type="scientific">Rubrobacter marinus</name>
    <dbReference type="NCBI Taxonomy" id="2653852"/>
    <lineage>
        <taxon>Bacteria</taxon>
        <taxon>Bacillati</taxon>
        <taxon>Actinomycetota</taxon>
        <taxon>Rubrobacteria</taxon>
        <taxon>Rubrobacterales</taxon>
        <taxon>Rubrobacteraceae</taxon>
        <taxon>Rubrobacter</taxon>
    </lineage>
</organism>
<evidence type="ECO:0000256" key="3">
    <source>
        <dbReference type="ARBA" id="ARBA00022989"/>
    </source>
</evidence>
<dbReference type="InterPro" id="IPR000292">
    <property type="entry name" value="For/NO2_transpt"/>
</dbReference>
<evidence type="ECO:0000256" key="4">
    <source>
        <dbReference type="ARBA" id="ARBA00023136"/>
    </source>
</evidence>
<name>A0A6G8PW12_9ACTN</name>
<evidence type="ECO:0000256" key="1">
    <source>
        <dbReference type="ARBA" id="ARBA00004141"/>
    </source>
</evidence>
<keyword evidence="2 5" id="KW-0812">Transmembrane</keyword>
<protein>
    <recommendedName>
        <fullName evidence="8">Formate transporter</fullName>
    </recommendedName>
</protein>
<dbReference type="KEGG" id="rmar:GBA65_07445"/>
<keyword evidence="7" id="KW-1185">Reference proteome</keyword>
<evidence type="ECO:0000313" key="6">
    <source>
        <dbReference type="EMBL" id="QIN78386.1"/>
    </source>
</evidence>
<keyword evidence="3 5" id="KW-1133">Transmembrane helix</keyword>
<dbReference type="PANTHER" id="PTHR30520">
    <property type="entry name" value="FORMATE TRANSPORTER-RELATED"/>
    <property type="match status" value="1"/>
</dbReference>
<dbReference type="EMBL" id="CP045121">
    <property type="protein sequence ID" value="QIN78386.1"/>
    <property type="molecule type" value="Genomic_DNA"/>
</dbReference>
<evidence type="ECO:0000256" key="2">
    <source>
        <dbReference type="ARBA" id="ARBA00022692"/>
    </source>
</evidence>
<dbReference type="GO" id="GO:0005886">
    <property type="term" value="C:plasma membrane"/>
    <property type="evidence" value="ECO:0007669"/>
    <property type="project" value="TreeGrafter"/>
</dbReference>
<evidence type="ECO:0000256" key="5">
    <source>
        <dbReference type="SAM" id="Phobius"/>
    </source>
</evidence>
<dbReference type="Gene3D" id="1.20.1080.10">
    <property type="entry name" value="Glycerol uptake facilitator protein"/>
    <property type="match status" value="1"/>
</dbReference>
<feature type="transmembrane region" description="Helical" evidence="5">
    <location>
        <begin position="101"/>
        <end position="123"/>
    </location>
</feature>
<dbReference type="PANTHER" id="PTHR30520:SF2">
    <property type="entry name" value="INNER MEMBRANE PROTEIN YFDC"/>
    <property type="match status" value="1"/>
</dbReference>
<dbReference type="GO" id="GO:0015499">
    <property type="term" value="F:formate transmembrane transporter activity"/>
    <property type="evidence" value="ECO:0007669"/>
    <property type="project" value="TreeGrafter"/>
</dbReference>
<proteinExistence type="predicted"/>
<dbReference type="InterPro" id="IPR023271">
    <property type="entry name" value="Aquaporin-like"/>
</dbReference>
<keyword evidence="4 5" id="KW-0472">Membrane</keyword>
<dbReference type="Proteomes" id="UP000502706">
    <property type="component" value="Chromosome"/>
</dbReference>
<gene>
    <name evidence="6" type="ORF">GBA65_07445</name>
</gene>
<dbReference type="Pfam" id="PF01226">
    <property type="entry name" value="Form_Nir_trans"/>
    <property type="match status" value="1"/>
</dbReference>
<reference evidence="6 7" key="1">
    <citation type="submission" date="2019-10" db="EMBL/GenBank/DDBJ databases">
        <title>Rubrobacter sp nov SCSIO 52915 isolated from a deep-sea sediment in the South China Sea.</title>
        <authorList>
            <person name="Chen R.W."/>
        </authorList>
    </citation>
    <scope>NUCLEOTIDE SEQUENCE [LARGE SCALE GENOMIC DNA]</scope>
    <source>
        <strain evidence="6 7">SCSIO 52915</strain>
    </source>
</reference>
<comment type="subcellular location">
    <subcellularLocation>
        <location evidence="1">Membrane</location>
        <topology evidence="1">Multi-pass membrane protein</topology>
    </subcellularLocation>
</comment>
<accession>A0A6G8PW12</accession>
<evidence type="ECO:0000313" key="7">
    <source>
        <dbReference type="Proteomes" id="UP000502706"/>
    </source>
</evidence>
<feature type="transmembrane region" description="Helical" evidence="5">
    <location>
        <begin position="57"/>
        <end position="81"/>
    </location>
</feature>
<evidence type="ECO:0008006" key="8">
    <source>
        <dbReference type="Google" id="ProtNLM"/>
    </source>
</evidence>